<dbReference type="Proteomes" id="UP000464214">
    <property type="component" value="Chromosome"/>
</dbReference>
<protein>
    <submittedName>
        <fullName evidence="2">Uncharacterized protein</fullName>
    </submittedName>
</protein>
<dbReference type="RefSeq" id="WP_160688521.1">
    <property type="nucleotide sequence ID" value="NZ_CP047897.1"/>
</dbReference>
<name>A0A6P1NWC7_9BACT</name>
<feature type="transmembrane region" description="Helical" evidence="1">
    <location>
        <begin position="61"/>
        <end position="79"/>
    </location>
</feature>
<evidence type="ECO:0000313" key="3">
    <source>
        <dbReference type="Proteomes" id="UP000464214"/>
    </source>
</evidence>
<sequence length="87" mass="10120">MIATKATRLVTKIIRQEEIFIKITSGLVAIFLLAMTILFWFDQYEMSFEALDHKILNKWLISFYLLTLLIFPFTLADNASSKVAPYK</sequence>
<gene>
    <name evidence="2" type="ORF">GU926_01925</name>
</gene>
<proteinExistence type="predicted"/>
<keyword evidence="1" id="KW-0812">Transmembrane</keyword>
<dbReference type="KEGG" id="nib:GU926_01925"/>
<evidence type="ECO:0000313" key="2">
    <source>
        <dbReference type="EMBL" id="QHL86268.1"/>
    </source>
</evidence>
<keyword evidence="3" id="KW-1185">Reference proteome</keyword>
<evidence type="ECO:0000256" key="1">
    <source>
        <dbReference type="SAM" id="Phobius"/>
    </source>
</evidence>
<dbReference type="EMBL" id="CP047897">
    <property type="protein sequence ID" value="QHL86268.1"/>
    <property type="molecule type" value="Genomic_DNA"/>
</dbReference>
<keyword evidence="1" id="KW-0472">Membrane</keyword>
<reference evidence="2 3" key="1">
    <citation type="submission" date="2020-01" db="EMBL/GenBank/DDBJ databases">
        <authorList>
            <person name="Kim M."/>
        </authorList>
    </citation>
    <scope>NUCLEOTIDE SEQUENCE [LARGE SCALE GENOMIC DNA]</scope>
    <source>
        <strain evidence="2 3">BT10</strain>
    </source>
</reference>
<dbReference type="AlphaFoldDB" id="A0A6P1NWC7"/>
<feature type="transmembrane region" description="Helical" evidence="1">
    <location>
        <begin position="20"/>
        <end position="41"/>
    </location>
</feature>
<keyword evidence="1" id="KW-1133">Transmembrane helix</keyword>
<organism evidence="2 3">
    <name type="scientific">Nibribacter ruber</name>
    <dbReference type="NCBI Taxonomy" id="2698458"/>
    <lineage>
        <taxon>Bacteria</taxon>
        <taxon>Pseudomonadati</taxon>
        <taxon>Bacteroidota</taxon>
        <taxon>Cytophagia</taxon>
        <taxon>Cytophagales</taxon>
        <taxon>Hymenobacteraceae</taxon>
        <taxon>Nibribacter</taxon>
    </lineage>
</organism>
<accession>A0A6P1NWC7</accession>